<evidence type="ECO:0000313" key="4">
    <source>
        <dbReference type="EMBL" id="MBB5185304.1"/>
    </source>
</evidence>
<evidence type="ECO:0000256" key="1">
    <source>
        <dbReference type="ARBA" id="ARBA00022829"/>
    </source>
</evidence>
<evidence type="ECO:0000256" key="2">
    <source>
        <dbReference type="ARBA" id="ARBA00044777"/>
    </source>
</evidence>
<dbReference type="PANTHER" id="PTHR33969">
    <property type="entry name" value="SEGREGATION AND CONDENSATION PROTEIN A"/>
    <property type="match status" value="1"/>
</dbReference>
<reference evidence="4 5" key="1">
    <citation type="submission" date="2020-08" db="EMBL/GenBank/DDBJ databases">
        <title>Genomic Encyclopedia of Type Strains, Phase IV (KMG-IV): sequencing the most valuable type-strain genomes for metagenomic binning, comparative biology and taxonomic classification.</title>
        <authorList>
            <person name="Goeker M."/>
        </authorList>
    </citation>
    <scope>NUCLEOTIDE SEQUENCE [LARGE SCALE GENOMIC DNA]</scope>
    <source>
        <strain evidence="4 5">DSM 26963</strain>
    </source>
</reference>
<comment type="subunit">
    <text evidence="3">Component of a cohesin-like complex composed of ScpA, ScpB and the Smc homodimer, in which ScpA and ScpB bind to the head domain of Smc. The presence of the three proteins is required for the association of the complex with DNA.</text>
</comment>
<keyword evidence="3" id="KW-0131">Cell cycle</keyword>
<comment type="caution">
    <text evidence="4">The sequence shown here is derived from an EMBL/GenBank/DDBJ whole genome shotgun (WGS) entry which is preliminary data.</text>
</comment>
<dbReference type="GO" id="GO:0006260">
    <property type="term" value="P:DNA replication"/>
    <property type="evidence" value="ECO:0007669"/>
    <property type="project" value="UniProtKB-UniRule"/>
</dbReference>
<evidence type="ECO:0000256" key="3">
    <source>
        <dbReference type="HAMAP-Rule" id="MF_01805"/>
    </source>
</evidence>
<evidence type="ECO:0000313" key="5">
    <source>
        <dbReference type="Proteomes" id="UP000521313"/>
    </source>
</evidence>
<dbReference type="GO" id="GO:0007059">
    <property type="term" value="P:chromosome segregation"/>
    <property type="evidence" value="ECO:0007669"/>
    <property type="project" value="UniProtKB-UniRule"/>
</dbReference>
<dbReference type="RefSeq" id="WP_183376119.1">
    <property type="nucleotide sequence ID" value="NZ_JACHHD010000013.1"/>
</dbReference>
<dbReference type="AlphaFoldDB" id="A0A7W8FX55"/>
<keyword evidence="1 3" id="KW-0159">Chromosome partition</keyword>
<dbReference type="Gene3D" id="6.10.250.2410">
    <property type="match status" value="1"/>
</dbReference>
<comment type="similarity">
    <text evidence="3">Belongs to the ScpA family.</text>
</comment>
<dbReference type="GO" id="GO:0005737">
    <property type="term" value="C:cytoplasm"/>
    <property type="evidence" value="ECO:0007669"/>
    <property type="project" value="UniProtKB-SubCell"/>
</dbReference>
<dbReference type="GO" id="GO:0051301">
    <property type="term" value="P:cell division"/>
    <property type="evidence" value="ECO:0007669"/>
    <property type="project" value="UniProtKB-KW"/>
</dbReference>
<keyword evidence="3" id="KW-0132">Cell division</keyword>
<dbReference type="PANTHER" id="PTHR33969:SF2">
    <property type="entry name" value="SEGREGATION AND CONDENSATION PROTEIN A"/>
    <property type="match status" value="1"/>
</dbReference>
<gene>
    <name evidence="3" type="primary">scpA</name>
    <name evidence="4" type="ORF">HNQ43_001358</name>
</gene>
<comment type="subcellular location">
    <subcellularLocation>
        <location evidence="3">Cytoplasm</location>
    </subcellularLocation>
    <text evidence="3">Associated with two foci at the outer edges of the nucleoid region in young cells, and at four foci within both cell halves in older cells.</text>
</comment>
<dbReference type="InterPro" id="IPR003768">
    <property type="entry name" value="ScpA"/>
</dbReference>
<organism evidence="4 5">
    <name type="scientific">Faecalicoccus acidiformans</name>
    <dbReference type="NCBI Taxonomy" id="915173"/>
    <lineage>
        <taxon>Bacteria</taxon>
        <taxon>Bacillati</taxon>
        <taxon>Bacillota</taxon>
        <taxon>Erysipelotrichia</taxon>
        <taxon>Erysipelotrichales</taxon>
        <taxon>Erysipelotrichaceae</taxon>
        <taxon>Faecalicoccus</taxon>
    </lineage>
</organism>
<keyword evidence="3" id="KW-0963">Cytoplasm</keyword>
<protein>
    <recommendedName>
        <fullName evidence="2 3">Segregation and condensation protein A</fullName>
    </recommendedName>
</protein>
<dbReference type="Pfam" id="PF02616">
    <property type="entry name" value="SMC_ScpA"/>
    <property type="match status" value="1"/>
</dbReference>
<proteinExistence type="inferred from homology"/>
<dbReference type="HAMAP" id="MF_01805">
    <property type="entry name" value="ScpA"/>
    <property type="match status" value="1"/>
</dbReference>
<dbReference type="Proteomes" id="UP000521313">
    <property type="component" value="Unassembled WGS sequence"/>
</dbReference>
<sequence length="244" mass="29202">MEFKITIDQFEGPLDLMLHLIKENKLDLFDLDMLILADQYIHYIHQMEDMHLEVASEYLIELSSLIEYKSRKLLPREEVVVDDDYEEVERDRLVSRLLEYQKFKEVTMDLKDSYEKRQLHYTRPQASLASQWSIPIQQEQLSPQSPYELMKAMNRVIQRKILLEPYETKVTIKEMSLEDRRSMILPRIQTMKEPFLFDDLCDDCTDLHMLIVTFLAVLDLIYQKQLTFTLTDDDKIVLRKDDTV</sequence>
<dbReference type="EMBL" id="JACHHD010000013">
    <property type="protein sequence ID" value="MBB5185304.1"/>
    <property type="molecule type" value="Genomic_DNA"/>
</dbReference>
<accession>A0A7W8FX55</accession>
<name>A0A7W8FX55_9FIRM</name>
<comment type="function">
    <text evidence="3">Participates in chromosomal partition during cell division. May act via the formation of a condensin-like complex containing Smc and ScpB that pull DNA away from mid-cell into both cell halves.</text>
</comment>